<keyword evidence="4" id="KW-1185">Reference proteome</keyword>
<dbReference type="AlphaFoldDB" id="A0A6L9Y3U7"/>
<dbReference type="InterPro" id="IPR011146">
    <property type="entry name" value="HIT-like"/>
</dbReference>
<proteinExistence type="predicted"/>
<dbReference type="GO" id="GO:0003824">
    <property type="term" value="F:catalytic activity"/>
    <property type="evidence" value="ECO:0007669"/>
    <property type="project" value="InterPro"/>
</dbReference>
<dbReference type="EMBL" id="JAAGYR010000001">
    <property type="protein sequence ID" value="NEN74815.1"/>
    <property type="molecule type" value="Genomic_DNA"/>
</dbReference>
<evidence type="ECO:0000259" key="2">
    <source>
        <dbReference type="PROSITE" id="PS51084"/>
    </source>
</evidence>
<feature type="domain" description="HIT" evidence="2">
    <location>
        <begin position="3"/>
        <end position="104"/>
    </location>
</feature>
<gene>
    <name evidence="3" type="ORF">F9B74_00520</name>
</gene>
<dbReference type="InterPro" id="IPR036265">
    <property type="entry name" value="HIT-like_sf"/>
</dbReference>
<evidence type="ECO:0000313" key="3">
    <source>
        <dbReference type="EMBL" id="NEN74815.1"/>
    </source>
</evidence>
<dbReference type="SUPFAM" id="SSF54197">
    <property type="entry name" value="HIT-like"/>
    <property type="match status" value="1"/>
</dbReference>
<dbReference type="Gene3D" id="3.30.428.10">
    <property type="entry name" value="HIT-like"/>
    <property type="match status" value="1"/>
</dbReference>
<dbReference type="Pfam" id="PF01230">
    <property type="entry name" value="HIT"/>
    <property type="match status" value="1"/>
</dbReference>
<reference evidence="3 4" key="1">
    <citation type="submission" date="2020-02" db="EMBL/GenBank/DDBJ databases">
        <title>Pelistega sp. NLN82 were isolated from wild rodents of the Hainan Island.</title>
        <authorList>
            <person name="Niu N."/>
            <person name="Zhou J."/>
        </authorList>
    </citation>
    <scope>NUCLEOTIDE SEQUENCE [LARGE SCALE GENOMIC DNA]</scope>
    <source>
        <strain evidence="3 4">NLN82</strain>
    </source>
</reference>
<evidence type="ECO:0000256" key="1">
    <source>
        <dbReference type="PROSITE-ProRule" id="PRU00464"/>
    </source>
</evidence>
<dbReference type="RefSeq" id="WP_163763627.1">
    <property type="nucleotide sequence ID" value="NZ_JAAGYR010000001.1"/>
</dbReference>
<dbReference type="PROSITE" id="PS51084">
    <property type="entry name" value="HIT_2"/>
    <property type="match status" value="1"/>
</dbReference>
<feature type="short sequence motif" description="Histidine triad motif" evidence="1">
    <location>
        <begin position="89"/>
        <end position="93"/>
    </location>
</feature>
<protein>
    <submittedName>
        <fullName evidence="3">HIT family protein</fullName>
    </submittedName>
</protein>
<accession>A0A6L9Y3U7</accession>
<evidence type="ECO:0000313" key="4">
    <source>
        <dbReference type="Proteomes" id="UP000477651"/>
    </source>
</evidence>
<sequence length="152" mass="18294">MSDHCILCQTVGGKLIYQNDFIRIINAQEPHYPAFTRVILQQHQVEMTDLPHQDRQRLMDYVYLVEQVQRDILQPYKINLAQFGTMVPHIHWHIIPRYQEDLHYPASIWSQSDKDMNAPDYLTFLEKQHTFLETYHQTLQERLHQFDSKTTK</sequence>
<name>A0A6L9Y3U7_9BURK</name>
<comment type="caution">
    <text evidence="3">The sequence shown here is derived from an EMBL/GenBank/DDBJ whole genome shotgun (WGS) entry which is preliminary data.</text>
</comment>
<organism evidence="3 4">
    <name type="scientific">Pelistega ratti</name>
    <dbReference type="NCBI Taxonomy" id="2652177"/>
    <lineage>
        <taxon>Bacteria</taxon>
        <taxon>Pseudomonadati</taxon>
        <taxon>Pseudomonadota</taxon>
        <taxon>Betaproteobacteria</taxon>
        <taxon>Burkholderiales</taxon>
        <taxon>Alcaligenaceae</taxon>
        <taxon>Pelistega</taxon>
    </lineage>
</organism>
<dbReference type="Proteomes" id="UP000477651">
    <property type="component" value="Unassembled WGS sequence"/>
</dbReference>